<proteinExistence type="inferred from homology"/>
<feature type="compositionally biased region" description="Basic and acidic residues" evidence="6">
    <location>
        <begin position="381"/>
        <end position="390"/>
    </location>
</feature>
<sequence>MAVSQAPLTIFLAFDPEMWLPRGFAWKKEDRPVQVPPDQTVHELVKAVEQAVATHCLETGFSEYELSVNVAWNEKSQDALRPSALVREQFVDGDTVCVHADLWKKKTEAVTEDNKIPITILTGFLGSGKTTLLNYILEEQRDKKIAVIENEFGAVSIDDQLLGDRKHALAEEVVVMDNGCMCCTVRGDLEEGLRKILAKHRKGARIDSIIIETTGMADPVPIIRTFMATDLTDELRLDGVITVADSKHLLLHLDDEDIEEGKVNEAYQQIAFCDKILLNKIDLVSKDTAVEVKKRIRSINAFAKVLPTVQCRVNLDELTNMYAHDGKRFAEGGMDMIEEAADADVQEHGHGGGHGDAHGDGHQEGHQGHGHGDDCADAECEDHGHTEGHSGHSAHSGHSGHGHEASRHDSRVNSLALVKEGEVDEEALREFVRSLGNLPKEQGLLFRMKAIMAVKGTEAKRVLHAVMDVMDQLEAGAWEPGETRICKLVLIGKGLDRQELRKSWDKLFV</sequence>
<evidence type="ECO:0000259" key="7">
    <source>
        <dbReference type="Pfam" id="PF02492"/>
    </source>
</evidence>
<feature type="domain" description="CobW C-terminal" evidence="8">
    <location>
        <begin position="413"/>
        <end position="506"/>
    </location>
</feature>
<name>A0A813IBR1_POLGL</name>
<dbReference type="InterPro" id="IPR011629">
    <property type="entry name" value="CobW-like_C"/>
</dbReference>
<dbReference type="Gene3D" id="3.40.50.300">
    <property type="entry name" value="P-loop containing nucleotide triphosphate hydrolases"/>
    <property type="match status" value="1"/>
</dbReference>
<dbReference type="Pfam" id="PF02492">
    <property type="entry name" value="cobW"/>
    <property type="match status" value="1"/>
</dbReference>
<dbReference type="InterPro" id="IPR051316">
    <property type="entry name" value="Zinc-reg_GTPase_activator"/>
</dbReference>
<dbReference type="Proteomes" id="UP000626109">
    <property type="component" value="Unassembled WGS sequence"/>
</dbReference>
<feature type="compositionally biased region" description="Basic and acidic residues" evidence="6">
    <location>
        <begin position="346"/>
        <end position="374"/>
    </location>
</feature>
<evidence type="ECO:0000256" key="1">
    <source>
        <dbReference type="ARBA" id="ARBA00022741"/>
    </source>
</evidence>
<evidence type="ECO:0000256" key="4">
    <source>
        <dbReference type="ARBA" id="ARBA00034320"/>
    </source>
</evidence>
<evidence type="ECO:0000259" key="8">
    <source>
        <dbReference type="Pfam" id="PF07683"/>
    </source>
</evidence>
<keyword evidence="3" id="KW-0143">Chaperone</keyword>
<dbReference type="CDD" id="cd03112">
    <property type="entry name" value="CobW-like"/>
    <property type="match status" value="1"/>
</dbReference>
<comment type="similarity">
    <text evidence="4">Belongs to the SIMIBI class G3E GTPase family. ZNG1 subfamily.</text>
</comment>
<dbReference type="SUPFAM" id="SSF90002">
    <property type="entry name" value="Hypothetical protein YjiA, C-terminal domain"/>
    <property type="match status" value="1"/>
</dbReference>
<dbReference type="PANTHER" id="PTHR13748:SF62">
    <property type="entry name" value="COBW DOMAIN-CONTAINING PROTEIN"/>
    <property type="match status" value="1"/>
</dbReference>
<evidence type="ECO:0008006" key="11">
    <source>
        <dbReference type="Google" id="ProtNLM"/>
    </source>
</evidence>
<dbReference type="GO" id="GO:0005737">
    <property type="term" value="C:cytoplasm"/>
    <property type="evidence" value="ECO:0007669"/>
    <property type="project" value="TreeGrafter"/>
</dbReference>
<keyword evidence="2" id="KW-0378">Hydrolase</keyword>
<comment type="caution">
    <text evidence="9">The sequence shown here is derived from an EMBL/GenBank/DDBJ whole genome shotgun (WGS) entry which is preliminary data.</text>
</comment>
<dbReference type="InterPro" id="IPR003495">
    <property type="entry name" value="CobW/HypB/UreG_nucleotide-bd"/>
</dbReference>
<dbReference type="GO" id="GO:0000166">
    <property type="term" value="F:nucleotide binding"/>
    <property type="evidence" value="ECO:0007669"/>
    <property type="project" value="UniProtKB-KW"/>
</dbReference>
<evidence type="ECO:0000256" key="6">
    <source>
        <dbReference type="SAM" id="MobiDB-lite"/>
    </source>
</evidence>
<evidence type="ECO:0000256" key="2">
    <source>
        <dbReference type="ARBA" id="ARBA00022801"/>
    </source>
</evidence>
<feature type="compositionally biased region" description="Basic and acidic residues" evidence="6">
    <location>
        <begin position="401"/>
        <end position="411"/>
    </location>
</feature>
<dbReference type="InterPro" id="IPR036627">
    <property type="entry name" value="CobW-likC_sf"/>
</dbReference>
<gene>
    <name evidence="9" type="ORF">PGLA2088_LOCUS6476</name>
</gene>
<reference evidence="9" key="1">
    <citation type="submission" date="2021-02" db="EMBL/GenBank/DDBJ databases">
        <authorList>
            <person name="Dougan E. K."/>
            <person name="Rhodes N."/>
            <person name="Thang M."/>
            <person name="Chan C."/>
        </authorList>
    </citation>
    <scope>NUCLEOTIDE SEQUENCE</scope>
</reference>
<accession>A0A813IBR1</accession>
<dbReference type="AlphaFoldDB" id="A0A813IBR1"/>
<dbReference type="Pfam" id="PF07683">
    <property type="entry name" value="CobW_C"/>
    <property type="match status" value="1"/>
</dbReference>
<evidence type="ECO:0000256" key="3">
    <source>
        <dbReference type="ARBA" id="ARBA00023186"/>
    </source>
</evidence>
<evidence type="ECO:0000313" key="9">
    <source>
        <dbReference type="EMBL" id="CAE8648331.1"/>
    </source>
</evidence>
<dbReference type="EMBL" id="CAJNNW010006481">
    <property type="protein sequence ID" value="CAE8648331.1"/>
    <property type="molecule type" value="Genomic_DNA"/>
</dbReference>
<protein>
    <recommendedName>
        <fullName evidence="11">CobW C-terminal domain-containing protein</fullName>
    </recommendedName>
</protein>
<dbReference type="Gene3D" id="3.30.1220.10">
    <property type="entry name" value="CobW-like, C-terminal domain"/>
    <property type="match status" value="1"/>
</dbReference>
<dbReference type="GO" id="GO:0016787">
    <property type="term" value="F:hydrolase activity"/>
    <property type="evidence" value="ECO:0007669"/>
    <property type="project" value="UniProtKB-KW"/>
</dbReference>
<dbReference type="SUPFAM" id="SSF52540">
    <property type="entry name" value="P-loop containing nucleoside triphosphate hydrolases"/>
    <property type="match status" value="1"/>
</dbReference>
<comment type="catalytic activity">
    <reaction evidence="5">
        <text>GTP + H2O = GDP + phosphate + H(+)</text>
        <dbReference type="Rhea" id="RHEA:19669"/>
        <dbReference type="ChEBI" id="CHEBI:15377"/>
        <dbReference type="ChEBI" id="CHEBI:15378"/>
        <dbReference type="ChEBI" id="CHEBI:37565"/>
        <dbReference type="ChEBI" id="CHEBI:43474"/>
        <dbReference type="ChEBI" id="CHEBI:58189"/>
    </reaction>
    <physiologicalReaction direction="left-to-right" evidence="5">
        <dbReference type="Rhea" id="RHEA:19670"/>
    </physiologicalReaction>
</comment>
<dbReference type="InterPro" id="IPR027417">
    <property type="entry name" value="P-loop_NTPase"/>
</dbReference>
<evidence type="ECO:0000313" key="10">
    <source>
        <dbReference type="Proteomes" id="UP000626109"/>
    </source>
</evidence>
<evidence type="ECO:0000256" key="5">
    <source>
        <dbReference type="ARBA" id="ARBA00049117"/>
    </source>
</evidence>
<feature type="domain" description="CobW/HypB/UreG nucleotide-binding" evidence="7">
    <location>
        <begin position="117"/>
        <end position="306"/>
    </location>
</feature>
<keyword evidence="1" id="KW-0547">Nucleotide-binding</keyword>
<dbReference type="PANTHER" id="PTHR13748">
    <property type="entry name" value="COBW-RELATED"/>
    <property type="match status" value="1"/>
</dbReference>
<organism evidence="9 10">
    <name type="scientific">Polarella glacialis</name>
    <name type="common">Dinoflagellate</name>
    <dbReference type="NCBI Taxonomy" id="89957"/>
    <lineage>
        <taxon>Eukaryota</taxon>
        <taxon>Sar</taxon>
        <taxon>Alveolata</taxon>
        <taxon>Dinophyceae</taxon>
        <taxon>Suessiales</taxon>
        <taxon>Suessiaceae</taxon>
        <taxon>Polarella</taxon>
    </lineage>
</organism>
<feature type="region of interest" description="Disordered" evidence="6">
    <location>
        <begin position="346"/>
        <end position="411"/>
    </location>
</feature>